<reference evidence="1" key="2">
    <citation type="submission" date="2020-09" db="EMBL/GenBank/DDBJ databases">
        <authorList>
            <person name="Sun Q."/>
            <person name="Sedlacek I."/>
        </authorList>
    </citation>
    <scope>NUCLEOTIDE SEQUENCE</scope>
    <source>
        <strain evidence="1">CCM 8433</strain>
    </source>
</reference>
<organism evidence="1 2">
    <name type="scientific">Enterococcus alcedinis</name>
    <dbReference type="NCBI Taxonomy" id="1274384"/>
    <lineage>
        <taxon>Bacteria</taxon>
        <taxon>Bacillati</taxon>
        <taxon>Bacillota</taxon>
        <taxon>Bacilli</taxon>
        <taxon>Lactobacillales</taxon>
        <taxon>Enterococcaceae</taxon>
        <taxon>Enterococcus</taxon>
    </lineage>
</organism>
<name>A0A917JDA9_9ENTE</name>
<sequence>MEEAIEAETRQLLDALKNIVETIDDAILKNAEQAAFFCSLSIPDIAGQIEYPSLRGKKNGVVGKRYKKWYDQNLYPYKNPNTSDVLKLNKIDGEIMYLIRCKLYHQGDYSHEDVIKRLSKRYGENVDLNFRYSSIDSKISILSDGDDRIKSVEIILNRKNMIRNLKCTAKGVLREHEYL</sequence>
<keyword evidence="2" id="KW-1185">Reference proteome</keyword>
<gene>
    <name evidence="1" type="ORF">GCM10011482_04070</name>
</gene>
<proteinExistence type="predicted"/>
<evidence type="ECO:0000313" key="1">
    <source>
        <dbReference type="EMBL" id="GGI64753.1"/>
    </source>
</evidence>
<dbReference type="RefSeq" id="WP_188366585.1">
    <property type="nucleotide sequence ID" value="NZ_BMDT01000001.1"/>
</dbReference>
<comment type="caution">
    <text evidence="1">The sequence shown here is derived from an EMBL/GenBank/DDBJ whole genome shotgun (WGS) entry which is preliminary data.</text>
</comment>
<evidence type="ECO:0000313" key="2">
    <source>
        <dbReference type="Proteomes" id="UP000622610"/>
    </source>
</evidence>
<accession>A0A917JDA9</accession>
<dbReference type="Proteomes" id="UP000622610">
    <property type="component" value="Unassembled WGS sequence"/>
</dbReference>
<protein>
    <submittedName>
        <fullName evidence="1">Uncharacterized protein</fullName>
    </submittedName>
</protein>
<dbReference type="AlphaFoldDB" id="A0A917JDA9"/>
<reference evidence="1" key="1">
    <citation type="journal article" date="2014" name="Int. J. Syst. Evol. Microbiol.">
        <title>Complete genome sequence of Corynebacterium casei LMG S-19264T (=DSM 44701T), isolated from a smear-ripened cheese.</title>
        <authorList>
            <consortium name="US DOE Joint Genome Institute (JGI-PGF)"/>
            <person name="Walter F."/>
            <person name="Albersmeier A."/>
            <person name="Kalinowski J."/>
            <person name="Ruckert C."/>
        </authorList>
    </citation>
    <scope>NUCLEOTIDE SEQUENCE</scope>
    <source>
        <strain evidence="1">CCM 8433</strain>
    </source>
</reference>
<dbReference type="EMBL" id="BMDT01000001">
    <property type="protein sequence ID" value="GGI64753.1"/>
    <property type="molecule type" value="Genomic_DNA"/>
</dbReference>